<comment type="function">
    <text evidence="7">Endonuclease that is involved in the suppression of homologous recombination and thus may have a key role in the control of bacterial genetic diversity.</text>
</comment>
<keyword evidence="3 7" id="KW-0378">Hydrolase</keyword>
<dbReference type="GO" id="GO:0043023">
    <property type="term" value="F:ribosomal large subunit binding"/>
    <property type="evidence" value="ECO:0007669"/>
    <property type="project" value="UniProtKB-UniRule"/>
</dbReference>
<keyword evidence="11" id="KW-1185">Reference proteome</keyword>
<name>A0A1I0P6E5_9BACT</name>
<dbReference type="PANTHER" id="PTHR48466">
    <property type="entry name" value="OS10G0509000 PROTEIN-RELATED"/>
    <property type="match status" value="1"/>
</dbReference>
<dbReference type="SMART" id="SM00533">
    <property type="entry name" value="MUTSd"/>
    <property type="match status" value="1"/>
</dbReference>
<keyword evidence="7" id="KW-0255">Endonuclease</keyword>
<evidence type="ECO:0000313" key="11">
    <source>
        <dbReference type="Proteomes" id="UP000199437"/>
    </source>
</evidence>
<evidence type="ECO:0000256" key="2">
    <source>
        <dbReference type="ARBA" id="ARBA00022741"/>
    </source>
</evidence>
<dbReference type="GeneID" id="99986481"/>
<keyword evidence="8" id="KW-0175">Coiled coil</keyword>
<evidence type="ECO:0000256" key="1">
    <source>
        <dbReference type="ARBA" id="ARBA00022730"/>
    </source>
</evidence>
<dbReference type="Pfam" id="PF20297">
    <property type="entry name" value="MSSS"/>
    <property type="match status" value="1"/>
</dbReference>
<dbReference type="GO" id="GO:0006298">
    <property type="term" value="P:mismatch repair"/>
    <property type="evidence" value="ECO:0007669"/>
    <property type="project" value="InterPro"/>
</dbReference>
<keyword evidence="7" id="KW-0540">Nuclease</keyword>
<dbReference type="RefSeq" id="WP_090258123.1">
    <property type="nucleotide sequence ID" value="NZ_FOIR01000001.1"/>
</dbReference>
<dbReference type="GO" id="GO:0005524">
    <property type="term" value="F:ATP binding"/>
    <property type="evidence" value="ECO:0007669"/>
    <property type="project" value="UniProtKB-UniRule"/>
</dbReference>
<feature type="domain" description="Smr" evidence="9">
    <location>
        <begin position="715"/>
        <end position="790"/>
    </location>
</feature>
<gene>
    <name evidence="7" type="primary">mutS2</name>
    <name evidence="7" type="synonym">rqcU</name>
    <name evidence="10" type="ORF">SAMN05216290_1761</name>
</gene>
<dbReference type="OrthoDB" id="9808166at2"/>
<dbReference type="GO" id="GO:0045910">
    <property type="term" value="P:negative regulation of DNA recombination"/>
    <property type="evidence" value="ECO:0007669"/>
    <property type="project" value="InterPro"/>
</dbReference>
<keyword evidence="2 7" id="KW-0547">Nucleotide-binding</keyword>
<feature type="coiled-coil region" evidence="8">
    <location>
        <begin position="523"/>
        <end position="631"/>
    </location>
</feature>
<sequence>MLYPLNLEEKLGFHKIRIQLEEACESSLGQQFVKKIRFSNSKNHIDRWLDQTAEFVQIIQSGELFPNSNYIDISKYFPKIRISNNFLSEEEFFDVILSLKTLNKCLDFFSEKRDAYPNLAELTHPVLFNEDLLWSLDRVFDERGKLKDNASDRLSEIRKGIHQERQRLRRVLDKILNHAKKEEYTPDDVSVTIRDGRMVIPVLAEHKRRIKGFIHGESNTGQTVYLEPTEVLEINNEVKELEYSEKREVIRILTELTDYVRMELENLEGIMQFLGLIDFVRAKARLATKLAAYKPHWSEQKSMKWHKAFHPLLYLNNKELGKETVPLNIELSANDRILLISGPNAGGKSVCLKTVGLVQYMFQCGLLVPVDESSEFAIFNDLFIDIGDEQSIENDLSTYSSHLVNMKKLLAHVNKRGLFLIDEFGTGTEPQYGGAIAEAILAELKESKALGVITTHYGNLKEFAEKEEGLTNGAMRYDIKNLQPMYQLEIGKPGSSFAIEIAQKIGLPKHTIDRAKKRVGKKLVSYDRMLAQLDQQKQEVEETQQSLAKREVELTELTEQYEQLKAHMERKEKRILNEAKQQAAQVLKDANKEVERVIREIKEQRAEKEAVKAQRDRLEKLRKENEVAPEETWKKTADDKIEVGDYARVKGQDTVGNVVGIKGKDAELQIGALTSFVKLSRLEKVNKKAYKKQGQETGKSGMDYSSKMADFDAKLDLRGKRAEEVIPILDRWMDEAILLGIPELQILHGKGHGVLRQIARNHLSTFKEVATMKDEHVDRGGAGITLVTMHK</sequence>
<dbReference type="Pfam" id="PF01713">
    <property type="entry name" value="Smr"/>
    <property type="match status" value="1"/>
</dbReference>
<dbReference type="InterPro" id="IPR046893">
    <property type="entry name" value="MSSS"/>
</dbReference>
<keyword evidence="6 7" id="KW-0238">DNA-binding</keyword>
<dbReference type="SUPFAM" id="SSF48334">
    <property type="entry name" value="DNA repair protein MutS, domain III"/>
    <property type="match status" value="1"/>
</dbReference>
<dbReference type="Gene3D" id="3.40.50.300">
    <property type="entry name" value="P-loop containing nucleotide triphosphate hydrolases"/>
    <property type="match status" value="1"/>
</dbReference>
<dbReference type="STRING" id="1267423.SAMN05216290_1761"/>
<dbReference type="Pfam" id="PF00488">
    <property type="entry name" value="MutS_V"/>
    <property type="match status" value="1"/>
</dbReference>
<dbReference type="GO" id="GO:0072344">
    <property type="term" value="P:rescue of stalled ribosome"/>
    <property type="evidence" value="ECO:0007669"/>
    <property type="project" value="UniProtKB-UniRule"/>
</dbReference>
<evidence type="ECO:0000256" key="6">
    <source>
        <dbReference type="ARBA" id="ARBA00023125"/>
    </source>
</evidence>
<dbReference type="SMART" id="SM00534">
    <property type="entry name" value="MUTSac"/>
    <property type="match status" value="1"/>
</dbReference>
<evidence type="ECO:0000313" key="10">
    <source>
        <dbReference type="EMBL" id="SEW09918.1"/>
    </source>
</evidence>
<dbReference type="InterPro" id="IPR000432">
    <property type="entry name" value="DNA_mismatch_repair_MutS_C"/>
</dbReference>
<keyword evidence="1 7" id="KW-0699">rRNA-binding</keyword>
<dbReference type="CDD" id="cd06503">
    <property type="entry name" value="ATP-synt_Fo_b"/>
    <property type="match status" value="1"/>
</dbReference>
<comment type="subunit">
    <text evidence="7">Homodimer. Binds to stalled ribosomes, contacting rRNA.</text>
</comment>
<dbReference type="SMART" id="SM00463">
    <property type="entry name" value="SMR"/>
    <property type="match status" value="1"/>
</dbReference>
<dbReference type="AlphaFoldDB" id="A0A1I0P6E5"/>
<dbReference type="InterPro" id="IPR002625">
    <property type="entry name" value="Smr_dom"/>
</dbReference>
<comment type="function">
    <text evidence="7">Acts as a ribosome collision sensor, splitting the ribosome into its 2 subunits. Detects stalled/collided 70S ribosomes which it binds and splits by an ATP-hydrolysis driven conformational change. Acts upstream of the ribosome quality control system (RQC), a ribosome-associated complex that mediates the extraction of incompletely synthesized nascent chains from stalled ribosomes and their subsequent degradation. Probably generates substrates for RQC.</text>
</comment>
<evidence type="ECO:0000256" key="4">
    <source>
        <dbReference type="ARBA" id="ARBA00022840"/>
    </source>
</evidence>
<dbReference type="PROSITE" id="PS50828">
    <property type="entry name" value="SMR"/>
    <property type="match status" value="1"/>
</dbReference>
<dbReference type="EC" id="3.6.4.-" evidence="7"/>
<evidence type="ECO:0000256" key="3">
    <source>
        <dbReference type="ARBA" id="ARBA00022801"/>
    </source>
</evidence>
<dbReference type="NCBIfam" id="TIGR01069">
    <property type="entry name" value="mutS2"/>
    <property type="match status" value="1"/>
</dbReference>
<dbReference type="GO" id="GO:0140664">
    <property type="term" value="F:ATP-dependent DNA damage sensor activity"/>
    <property type="evidence" value="ECO:0007669"/>
    <property type="project" value="InterPro"/>
</dbReference>
<organism evidence="10 11">
    <name type="scientific">Roseivirga pacifica</name>
    <dbReference type="NCBI Taxonomy" id="1267423"/>
    <lineage>
        <taxon>Bacteria</taxon>
        <taxon>Pseudomonadati</taxon>
        <taxon>Bacteroidota</taxon>
        <taxon>Cytophagia</taxon>
        <taxon>Cytophagales</taxon>
        <taxon>Roseivirgaceae</taxon>
        <taxon>Roseivirga</taxon>
    </lineage>
</organism>
<feature type="binding site" evidence="7">
    <location>
        <begin position="342"/>
        <end position="349"/>
    </location>
    <ligand>
        <name>ATP</name>
        <dbReference type="ChEBI" id="CHEBI:30616"/>
    </ligand>
</feature>
<dbReference type="GO" id="GO:0030983">
    <property type="term" value="F:mismatched DNA binding"/>
    <property type="evidence" value="ECO:0007669"/>
    <property type="project" value="InterPro"/>
</dbReference>
<dbReference type="PANTHER" id="PTHR48466:SF2">
    <property type="entry name" value="OS10G0509000 PROTEIN"/>
    <property type="match status" value="1"/>
</dbReference>
<dbReference type="Gene3D" id="3.30.1370.110">
    <property type="match status" value="1"/>
</dbReference>
<dbReference type="GO" id="GO:0004519">
    <property type="term" value="F:endonuclease activity"/>
    <property type="evidence" value="ECO:0007669"/>
    <property type="project" value="UniProtKB-UniRule"/>
</dbReference>
<dbReference type="HAMAP" id="MF_00092">
    <property type="entry name" value="MutS2"/>
    <property type="match status" value="1"/>
</dbReference>
<dbReference type="SUPFAM" id="SSF160443">
    <property type="entry name" value="SMR domain-like"/>
    <property type="match status" value="1"/>
</dbReference>
<keyword evidence="4 7" id="KW-0067">ATP-binding</keyword>
<dbReference type="InterPro" id="IPR036063">
    <property type="entry name" value="Smr_dom_sf"/>
</dbReference>
<evidence type="ECO:0000256" key="5">
    <source>
        <dbReference type="ARBA" id="ARBA00022884"/>
    </source>
</evidence>
<reference evidence="11" key="1">
    <citation type="submission" date="2016-10" db="EMBL/GenBank/DDBJ databases">
        <authorList>
            <person name="Varghese N."/>
            <person name="Submissions S."/>
        </authorList>
    </citation>
    <scope>NUCLEOTIDE SEQUENCE [LARGE SCALE GENOMIC DNA]</scope>
    <source>
        <strain evidence="11">CGMCC 1.12402</strain>
    </source>
</reference>
<evidence type="ECO:0000256" key="7">
    <source>
        <dbReference type="HAMAP-Rule" id="MF_00092"/>
    </source>
</evidence>
<protein>
    <recommendedName>
        <fullName evidence="7">Endonuclease MutS2</fullName>
        <ecNumber evidence="7">3.1.-.-</ecNumber>
    </recommendedName>
    <alternativeName>
        <fullName evidence="7">Ribosome-associated protein quality control-upstream factor</fullName>
        <shortName evidence="7">RQC-upstream factor</shortName>
        <shortName evidence="7">RqcU</shortName>
        <ecNumber evidence="7">3.6.4.-</ecNumber>
    </alternativeName>
</protein>
<dbReference type="FunFam" id="3.40.50.300:FF:001531">
    <property type="entry name" value="Endonuclease MutS2"/>
    <property type="match status" value="1"/>
</dbReference>
<accession>A0A1I0P6E5</accession>
<dbReference type="SUPFAM" id="SSF52540">
    <property type="entry name" value="P-loop containing nucleoside triphosphate hydrolases"/>
    <property type="match status" value="1"/>
</dbReference>
<dbReference type="InterPro" id="IPR007696">
    <property type="entry name" value="DNA_mismatch_repair_MutS_core"/>
</dbReference>
<evidence type="ECO:0000256" key="8">
    <source>
        <dbReference type="SAM" id="Coils"/>
    </source>
</evidence>
<dbReference type="PIRSF" id="PIRSF005814">
    <property type="entry name" value="MutS_YshD"/>
    <property type="match status" value="1"/>
</dbReference>
<dbReference type="InterPro" id="IPR027417">
    <property type="entry name" value="P-loop_NTPase"/>
</dbReference>
<evidence type="ECO:0000259" key="9">
    <source>
        <dbReference type="PROSITE" id="PS50828"/>
    </source>
</evidence>
<comment type="similarity">
    <text evidence="7">Belongs to the DNA mismatch repair MutS family. MutS2 subfamily.</text>
</comment>
<dbReference type="InterPro" id="IPR045076">
    <property type="entry name" value="MutS"/>
</dbReference>
<dbReference type="InterPro" id="IPR036187">
    <property type="entry name" value="DNA_mismatch_repair_MutS_sf"/>
</dbReference>
<dbReference type="GO" id="GO:0016887">
    <property type="term" value="F:ATP hydrolysis activity"/>
    <property type="evidence" value="ECO:0007669"/>
    <property type="project" value="InterPro"/>
</dbReference>
<dbReference type="InterPro" id="IPR005747">
    <property type="entry name" value="MutS2"/>
</dbReference>
<dbReference type="GO" id="GO:0019843">
    <property type="term" value="F:rRNA binding"/>
    <property type="evidence" value="ECO:0007669"/>
    <property type="project" value="UniProtKB-UniRule"/>
</dbReference>
<dbReference type="Proteomes" id="UP000199437">
    <property type="component" value="Unassembled WGS sequence"/>
</dbReference>
<dbReference type="EMBL" id="FOIR01000001">
    <property type="protein sequence ID" value="SEW09918.1"/>
    <property type="molecule type" value="Genomic_DNA"/>
</dbReference>
<proteinExistence type="inferred from homology"/>
<dbReference type="EC" id="3.1.-.-" evidence="7"/>
<keyword evidence="5 7" id="KW-0694">RNA-binding</keyword>